<dbReference type="PANTHER" id="PTHR30185">
    <property type="entry name" value="CRYPTIC BETA-GLUCOSIDE BGL OPERON ANTITERMINATOR"/>
    <property type="match status" value="1"/>
</dbReference>
<comment type="caution">
    <text evidence="3">The sequence shown here is derived from an EMBL/GenBank/DDBJ whole genome shotgun (WGS) entry which is preliminary data.</text>
</comment>
<dbReference type="Gene3D" id="2.30.24.10">
    <property type="entry name" value="CAT RNA-binding domain"/>
    <property type="match status" value="1"/>
</dbReference>
<evidence type="ECO:0000313" key="4">
    <source>
        <dbReference type="Proteomes" id="UP000029579"/>
    </source>
</evidence>
<dbReference type="SUPFAM" id="SSF50151">
    <property type="entry name" value="SacY-like RNA-binding domain"/>
    <property type="match status" value="1"/>
</dbReference>
<reference evidence="3 4" key="1">
    <citation type="submission" date="2014-07" db="EMBL/GenBank/DDBJ databases">
        <authorList>
            <person name="McCorrison J."/>
            <person name="Sanka R."/>
            <person name="Torralba M."/>
            <person name="Gillis M."/>
            <person name="Haft D.H."/>
            <person name="Methe B."/>
            <person name="Sutton G."/>
            <person name="Nelson K.E."/>
        </authorList>
    </citation>
    <scope>NUCLEOTIDE SEQUENCE [LARGE SCALE GENOMIC DNA]</scope>
    <source>
        <strain evidence="3 4">S7-1-13</strain>
    </source>
</reference>
<dbReference type="Pfam" id="PF03123">
    <property type="entry name" value="CAT_RBD"/>
    <property type="match status" value="1"/>
</dbReference>
<dbReference type="EMBL" id="JRMW01000019">
    <property type="protein sequence ID" value="KGF05122.1"/>
    <property type="molecule type" value="Genomic_DNA"/>
</dbReference>
<evidence type="ECO:0000259" key="2">
    <source>
        <dbReference type="PROSITE" id="PS51372"/>
    </source>
</evidence>
<dbReference type="InterPro" id="IPR036650">
    <property type="entry name" value="CAT_RNA-bd_dom_sf"/>
</dbReference>
<dbReference type="InterPro" id="IPR011608">
    <property type="entry name" value="PRD"/>
</dbReference>
<dbReference type="InterPro" id="IPR004341">
    <property type="entry name" value="CAT_RNA-bd_dom"/>
</dbReference>
<keyword evidence="1" id="KW-0677">Repeat</keyword>
<dbReference type="AlphaFoldDB" id="A0A095YEX2"/>
<dbReference type="PROSITE" id="PS51372">
    <property type="entry name" value="PRD_2"/>
    <property type="match status" value="2"/>
</dbReference>
<dbReference type="SMART" id="SM01061">
    <property type="entry name" value="CAT_RBD"/>
    <property type="match status" value="1"/>
</dbReference>
<dbReference type="Proteomes" id="UP000029579">
    <property type="component" value="Unassembled WGS sequence"/>
</dbReference>
<dbReference type="PANTHER" id="PTHR30185:SF15">
    <property type="entry name" value="CRYPTIC BETA-GLUCOSIDE BGL OPERON ANTITERMINATOR"/>
    <property type="match status" value="1"/>
</dbReference>
<dbReference type="OrthoDB" id="9813552at2"/>
<dbReference type="RefSeq" id="WP_037326423.1">
    <property type="nucleotide sequence ID" value="NZ_JRMW01000019.1"/>
</dbReference>
<dbReference type="Pfam" id="PF00874">
    <property type="entry name" value="PRD"/>
    <property type="match status" value="2"/>
</dbReference>
<dbReference type="GO" id="GO:0006355">
    <property type="term" value="P:regulation of DNA-templated transcription"/>
    <property type="evidence" value="ECO:0007669"/>
    <property type="project" value="InterPro"/>
</dbReference>
<sequence>MFVNKVINNNVVSIIENNIEKIVMGRGLGFKKKTGDQIDESKIEKVFVIHDDSMAHKFMELVEDIPLDHMLAADKIISYAKETLGKKLSDLLYISLTDHIYAAIQRSKEGIFIKNALLWDIKRFYPDAFRIGIYGLDYINSKFNTKLPEDEAGFIALHIVNAEEEGGSFQDLIEISTLVREIENIVKYEFNKEFDEDSVYYFRFLTHLKFFAKRVVEKKTYDDNIEEDLFDLIRNKYKNSYKCVNKIRDFLLKSYDYNLSDEEKMYLTIHIERVIYKN</sequence>
<dbReference type="InterPro" id="IPR036634">
    <property type="entry name" value="PRD_sf"/>
</dbReference>
<organism evidence="3 4">
    <name type="scientific">Anaerococcus lactolyticus S7-1-13</name>
    <dbReference type="NCBI Taxonomy" id="1284686"/>
    <lineage>
        <taxon>Bacteria</taxon>
        <taxon>Bacillati</taxon>
        <taxon>Bacillota</taxon>
        <taxon>Tissierellia</taxon>
        <taxon>Tissierellales</taxon>
        <taxon>Peptoniphilaceae</taxon>
        <taxon>Anaerococcus</taxon>
    </lineage>
</organism>
<feature type="domain" description="PRD" evidence="2">
    <location>
        <begin position="170"/>
        <end position="278"/>
    </location>
</feature>
<dbReference type="InterPro" id="IPR050661">
    <property type="entry name" value="BglG_antiterminators"/>
</dbReference>
<evidence type="ECO:0000256" key="1">
    <source>
        <dbReference type="ARBA" id="ARBA00022737"/>
    </source>
</evidence>
<dbReference type="GO" id="GO:0003723">
    <property type="term" value="F:RNA binding"/>
    <property type="evidence" value="ECO:0007669"/>
    <property type="project" value="InterPro"/>
</dbReference>
<dbReference type="eggNOG" id="COG3711">
    <property type="taxonomic scope" value="Bacteria"/>
</dbReference>
<accession>A0A095YEX2</accession>
<dbReference type="SUPFAM" id="SSF63520">
    <property type="entry name" value="PTS-regulatory domain, PRD"/>
    <property type="match status" value="2"/>
</dbReference>
<feature type="domain" description="PRD" evidence="2">
    <location>
        <begin position="64"/>
        <end position="169"/>
    </location>
</feature>
<protein>
    <recommendedName>
        <fullName evidence="2">PRD domain-containing protein</fullName>
    </recommendedName>
</protein>
<evidence type="ECO:0000313" key="3">
    <source>
        <dbReference type="EMBL" id="KGF05122.1"/>
    </source>
</evidence>
<proteinExistence type="predicted"/>
<gene>
    <name evidence="3" type="ORF">HMPREF1630_01575</name>
</gene>
<dbReference type="NCBIfam" id="NF046042">
    <property type="entry name" value="LicT"/>
    <property type="match status" value="1"/>
</dbReference>
<dbReference type="Gene3D" id="1.10.1790.10">
    <property type="entry name" value="PRD domain"/>
    <property type="match status" value="2"/>
</dbReference>
<name>A0A095YEX2_9FIRM</name>